<reference evidence="1" key="1">
    <citation type="submission" date="2020-02" db="EMBL/GenBank/DDBJ databases">
        <authorList>
            <person name="Meier V. D."/>
        </authorList>
    </citation>
    <scope>NUCLEOTIDE SEQUENCE</scope>
    <source>
        <strain evidence="1">AVDCRST_MAG49</strain>
    </source>
</reference>
<evidence type="ECO:0000313" key="1">
    <source>
        <dbReference type="EMBL" id="CAA9540753.1"/>
    </source>
</evidence>
<accession>A0A6J4U7R1</accession>
<name>A0A6J4U7R1_9BACT</name>
<dbReference type="AlphaFoldDB" id="A0A6J4U7R1"/>
<sequence length="49" mass="5700">MIRDEPRLFETALPLLTGPFGRCNHGLPFDQPEGRARRLLRLRPMVQRA</sequence>
<dbReference type="EMBL" id="CADCWG010000053">
    <property type="protein sequence ID" value="CAA9540753.1"/>
    <property type="molecule type" value="Genomic_DNA"/>
</dbReference>
<gene>
    <name evidence="1" type="ORF">AVDCRST_MAG49-835</name>
</gene>
<organism evidence="1">
    <name type="scientific">uncultured Thermomicrobiales bacterium</name>
    <dbReference type="NCBI Taxonomy" id="1645740"/>
    <lineage>
        <taxon>Bacteria</taxon>
        <taxon>Pseudomonadati</taxon>
        <taxon>Thermomicrobiota</taxon>
        <taxon>Thermomicrobia</taxon>
        <taxon>Thermomicrobiales</taxon>
        <taxon>environmental samples</taxon>
    </lineage>
</organism>
<proteinExistence type="predicted"/>
<protein>
    <submittedName>
        <fullName evidence="1">Uncharacterized protein</fullName>
    </submittedName>
</protein>